<name>A0A166CB13_9EURY</name>
<protein>
    <recommendedName>
        <fullName evidence="3">DUF2634 domain-containing protein</fullName>
    </recommendedName>
</protein>
<dbReference type="OrthoDB" id="78165at2157"/>
<reference evidence="1 2" key="1">
    <citation type="submission" date="2016-04" db="EMBL/GenBank/DDBJ databases">
        <title>Genome sequence of Methanobrevibacter curvatus DSM 11111.</title>
        <authorList>
            <person name="Poehlein A."/>
            <person name="Seedorf H."/>
            <person name="Daniel R."/>
        </authorList>
    </citation>
    <scope>NUCLEOTIDE SEQUENCE [LARGE SCALE GENOMIC DNA]</scope>
    <source>
        <strain evidence="1 2">DSM 11111</strain>
    </source>
</reference>
<dbReference type="Pfam" id="PF10934">
    <property type="entry name" value="Sheath_initiator"/>
    <property type="match status" value="1"/>
</dbReference>
<evidence type="ECO:0000313" key="2">
    <source>
        <dbReference type="Proteomes" id="UP000077245"/>
    </source>
</evidence>
<comment type="caution">
    <text evidence="1">The sequence shown here is derived from an EMBL/GenBank/DDBJ whole genome shotgun (WGS) entry which is preliminary data.</text>
</comment>
<dbReference type="InterPro" id="IPR020288">
    <property type="entry name" value="Sheath_initiator"/>
</dbReference>
<gene>
    <name evidence="1" type="ORF">MBCUR_05430</name>
</gene>
<dbReference type="AlphaFoldDB" id="A0A166CB13"/>
<dbReference type="EMBL" id="LWMV01000105">
    <property type="protein sequence ID" value="KZX14319.1"/>
    <property type="molecule type" value="Genomic_DNA"/>
</dbReference>
<evidence type="ECO:0008006" key="3">
    <source>
        <dbReference type="Google" id="ProtNLM"/>
    </source>
</evidence>
<dbReference type="Proteomes" id="UP000077245">
    <property type="component" value="Unassembled WGS sequence"/>
</dbReference>
<organism evidence="1 2">
    <name type="scientific">Methanobrevibacter curvatus</name>
    <dbReference type="NCBI Taxonomy" id="49547"/>
    <lineage>
        <taxon>Archaea</taxon>
        <taxon>Methanobacteriati</taxon>
        <taxon>Methanobacteriota</taxon>
        <taxon>Methanomada group</taxon>
        <taxon>Methanobacteria</taxon>
        <taxon>Methanobacteriales</taxon>
        <taxon>Methanobacteriaceae</taxon>
        <taxon>Methanobrevibacter</taxon>
    </lineage>
</organism>
<sequence>MVYGVDYDVNGAVNSRGDILLVADEENMKQAIKKRLLTLKGSYYYFDDDYGTDLIITTGYNKDKATYEHIKLVIESELLKDERISNVNVTNMTEHSIKMTVTLFNEEEINIGYDIELNRTEDNEL</sequence>
<dbReference type="PATRIC" id="fig|49547.3.peg.568"/>
<accession>A0A166CB13</accession>
<evidence type="ECO:0000313" key="1">
    <source>
        <dbReference type="EMBL" id="KZX14319.1"/>
    </source>
</evidence>
<keyword evidence="2" id="KW-1185">Reference proteome</keyword>
<dbReference type="Gene3D" id="3.10.450.40">
    <property type="match status" value="1"/>
</dbReference>
<dbReference type="SUPFAM" id="SSF160719">
    <property type="entry name" value="gpW/gp25-like"/>
    <property type="match status" value="1"/>
</dbReference>
<dbReference type="STRING" id="49547.MBCUR_05430"/>
<dbReference type="RefSeq" id="WP_067089879.1">
    <property type="nucleotide sequence ID" value="NZ_LWMV01000105.1"/>
</dbReference>
<proteinExistence type="predicted"/>